<dbReference type="GeneID" id="29421202"/>
<comment type="caution">
    <text evidence="1">The sequence shown here is derived from an EMBL/GenBank/DDBJ whole genome shotgun (WGS) entry which is preliminary data.</text>
</comment>
<dbReference type="KEGG" id="cdip:ERS451417_01469"/>
<dbReference type="SUPFAM" id="SSF55729">
    <property type="entry name" value="Acyl-CoA N-acyltransferases (Nat)"/>
    <property type="match status" value="1"/>
</dbReference>
<organism evidence="1 2">
    <name type="scientific">Corynebacterium diphtheriae</name>
    <dbReference type="NCBI Taxonomy" id="1717"/>
    <lineage>
        <taxon>Bacteria</taxon>
        <taxon>Bacillati</taxon>
        <taxon>Actinomycetota</taxon>
        <taxon>Actinomycetes</taxon>
        <taxon>Mycobacteriales</taxon>
        <taxon>Corynebacteriaceae</taxon>
        <taxon>Corynebacterium</taxon>
    </lineage>
</organism>
<dbReference type="RefSeq" id="WP_014302037.1">
    <property type="nucleotide sequence ID" value="NZ_CABVGJ010000006.1"/>
</dbReference>
<dbReference type="GO" id="GO:0016740">
    <property type="term" value="F:transferase activity"/>
    <property type="evidence" value="ECO:0007669"/>
    <property type="project" value="UniProtKB-KW"/>
</dbReference>
<sequence>MLDVYEFHRPKPSCNVALLEPSDELRSFVFSSNLAAQDITGDIATSCSATTVLAALQGSYAQYSRIFGVFSVENNAVQNKHKNSILNLPSTTDDSPSDVAGFPLAYVETEVYLAADTKVLAANIVLDAELQPLEDEDLDEEAQQALTRCFDLLSETALEMRRPIIHVQLPYGKVATSAHNFCVNQLMQHGYRLAHEEIHGYVVMPLALERVENIHTECFENSEFPDEIIPGILELLNQSNTDIPTGDLLRQPQPWTLQRLQQSATAHKKRGNRTLTTVLRDDSGCVLALSEALQRCHSSADLAEQGITIVDCDHRNQGYGTRVKAAALKNIHNNWPKVKRVFSDYSSHNTRMGSINSRLGFQRVSATQIWQLTL</sequence>
<name>A0A0D6GFU9_CORDP</name>
<dbReference type="InterPro" id="IPR016181">
    <property type="entry name" value="Acyl_CoA_acyltransferase"/>
</dbReference>
<evidence type="ECO:0000313" key="2">
    <source>
        <dbReference type="Proteomes" id="UP000480222"/>
    </source>
</evidence>
<dbReference type="AlphaFoldDB" id="A0A0D6GFU9"/>
<reference evidence="1 2" key="1">
    <citation type="submission" date="2020-02" db="EMBL/GenBank/DDBJ databases">
        <authorList>
            <person name="Brisse S."/>
        </authorList>
    </citation>
    <scope>NUCLEOTIDE SEQUENCE [LARGE SCALE GENOMIC DNA]</scope>
    <source>
        <strain evidence="1">CIP107547</strain>
    </source>
</reference>
<dbReference type="Proteomes" id="UP000480222">
    <property type="component" value="Unassembled WGS sequence"/>
</dbReference>
<dbReference type="OMA" id="HETHPRV"/>
<keyword evidence="1" id="KW-0808">Transferase</keyword>
<accession>A0A0D6GFU9</accession>
<gene>
    <name evidence="1" type="ORF">CIP107547_01654</name>
</gene>
<dbReference type="Gene3D" id="3.40.630.30">
    <property type="match status" value="1"/>
</dbReference>
<dbReference type="EMBL" id="CADDAV010000020">
    <property type="protein sequence ID" value="CAB0608930.1"/>
    <property type="molecule type" value="Genomic_DNA"/>
</dbReference>
<evidence type="ECO:0000313" key="1">
    <source>
        <dbReference type="EMBL" id="CAB0608930.1"/>
    </source>
</evidence>
<proteinExistence type="predicted"/>
<protein>
    <submittedName>
        <fullName evidence="1">N-acetyltransferase</fullName>
    </submittedName>
</protein>